<comment type="caution">
    <text evidence="3">The sequence shown here is derived from an EMBL/GenBank/DDBJ whole genome shotgun (WGS) entry which is preliminary data.</text>
</comment>
<accession>A0A1J5N8M4</accession>
<dbReference type="Pfam" id="PF07589">
    <property type="entry name" value="PEP-CTERM"/>
    <property type="match status" value="1"/>
</dbReference>
<dbReference type="RefSeq" id="WP_071544085.1">
    <property type="nucleotide sequence ID" value="NZ_LKAQ01000001.1"/>
</dbReference>
<sequence>MKNLLIALMLLIMAAGAAQASTVGFDEFDGNTGTISPGYSSFSWGWNAFYIQDSYRPDSGFETGTVSPHNTLFNGYGLDLNIRRFDDSLFTFNSAYFTAAWNTSLNIDVKGYLGGSQLYGQTITVDTLSANQFSFDFSGIDSLTLSPFGGVDFSPNDGGTGPTFVMDDFTYNEPVAVPTPEPSTAVLLLAGGSGLAGYVLFGRRRE</sequence>
<feature type="signal peptide" evidence="1">
    <location>
        <begin position="1"/>
        <end position="20"/>
    </location>
</feature>
<proteinExistence type="predicted"/>
<evidence type="ECO:0000313" key="4">
    <source>
        <dbReference type="Proteomes" id="UP000181901"/>
    </source>
</evidence>
<organism evidence="3 4">
    <name type="scientific">Pseudodesulfovibrio hydrargyri</name>
    <dbReference type="NCBI Taxonomy" id="2125990"/>
    <lineage>
        <taxon>Bacteria</taxon>
        <taxon>Pseudomonadati</taxon>
        <taxon>Thermodesulfobacteriota</taxon>
        <taxon>Desulfovibrionia</taxon>
        <taxon>Desulfovibrionales</taxon>
        <taxon>Desulfovibrionaceae</taxon>
    </lineage>
</organism>
<feature type="domain" description="Ice-binding protein C-terminal" evidence="2">
    <location>
        <begin position="178"/>
        <end position="205"/>
    </location>
</feature>
<keyword evidence="4" id="KW-1185">Reference proteome</keyword>
<evidence type="ECO:0000256" key="1">
    <source>
        <dbReference type="SAM" id="SignalP"/>
    </source>
</evidence>
<dbReference type="InterPro" id="IPR013424">
    <property type="entry name" value="Ice-binding_C"/>
</dbReference>
<evidence type="ECO:0000259" key="2">
    <source>
        <dbReference type="Pfam" id="PF07589"/>
    </source>
</evidence>
<dbReference type="AlphaFoldDB" id="A0A1J5N8M4"/>
<protein>
    <recommendedName>
        <fullName evidence="2">Ice-binding protein C-terminal domain-containing protein</fullName>
    </recommendedName>
</protein>
<keyword evidence="1" id="KW-0732">Signal</keyword>
<feature type="chain" id="PRO_5009635597" description="Ice-binding protein C-terminal domain-containing protein" evidence="1">
    <location>
        <begin position="21"/>
        <end position="206"/>
    </location>
</feature>
<dbReference type="Proteomes" id="UP000181901">
    <property type="component" value="Unassembled WGS sequence"/>
</dbReference>
<reference evidence="3 4" key="1">
    <citation type="submission" date="2015-09" db="EMBL/GenBank/DDBJ databases">
        <title>Genome of Desulfovibrio dechloracetivorans BerOc1, a mercury methylating strain isolated from highly hydrocarbons and metals contaminated coastal sediments.</title>
        <authorList>
            <person name="Goni Urriza M."/>
            <person name="Gassie C."/>
            <person name="Bouchez O."/>
            <person name="Klopp C."/>
            <person name="Ranchou-Peyruse A."/>
            <person name="Remy G."/>
        </authorList>
    </citation>
    <scope>NUCLEOTIDE SEQUENCE [LARGE SCALE GENOMIC DNA]</scope>
    <source>
        <strain evidence="3 4">BerOc1</strain>
    </source>
</reference>
<dbReference type="EMBL" id="LKAQ01000001">
    <property type="protein sequence ID" value="OIQ51979.1"/>
    <property type="molecule type" value="Genomic_DNA"/>
</dbReference>
<gene>
    <name evidence="3" type="ORF">BerOc1_00447</name>
</gene>
<name>A0A1J5N8M4_9BACT</name>
<dbReference type="NCBIfam" id="TIGR02595">
    <property type="entry name" value="PEP_CTERM"/>
    <property type="match status" value="1"/>
</dbReference>
<evidence type="ECO:0000313" key="3">
    <source>
        <dbReference type="EMBL" id="OIQ51979.1"/>
    </source>
</evidence>